<gene>
    <name evidence="2" type="ORF">g.3192</name>
</gene>
<name>A0A2S2PTL3_SCHGA</name>
<keyword evidence="1" id="KW-0732">Signal</keyword>
<dbReference type="EMBL" id="GGMR01020203">
    <property type="protein sequence ID" value="MBY32822.1"/>
    <property type="molecule type" value="Transcribed_RNA"/>
</dbReference>
<dbReference type="AlphaFoldDB" id="A0A2S2PTL3"/>
<feature type="signal peptide" evidence="1">
    <location>
        <begin position="1"/>
        <end position="20"/>
    </location>
</feature>
<protein>
    <submittedName>
        <fullName evidence="2">Uncharacterized protein</fullName>
    </submittedName>
</protein>
<evidence type="ECO:0000313" key="2">
    <source>
        <dbReference type="EMBL" id="MBY32822.1"/>
    </source>
</evidence>
<evidence type="ECO:0000256" key="1">
    <source>
        <dbReference type="SAM" id="SignalP"/>
    </source>
</evidence>
<reference evidence="2" key="1">
    <citation type="submission" date="2018-04" db="EMBL/GenBank/DDBJ databases">
        <title>Transcriptome of Schizaphis graminum biotype I.</title>
        <authorList>
            <person name="Scully E.D."/>
            <person name="Geib S.M."/>
            <person name="Palmer N.A."/>
            <person name="Koch K."/>
            <person name="Bradshaw J."/>
            <person name="Heng-Moss T."/>
            <person name="Sarath G."/>
        </authorList>
    </citation>
    <scope>NUCLEOTIDE SEQUENCE</scope>
</reference>
<feature type="chain" id="PRO_5015745591" evidence="1">
    <location>
        <begin position="21"/>
        <end position="116"/>
    </location>
</feature>
<accession>A0A2S2PTL3</accession>
<proteinExistence type="predicted"/>
<organism evidence="2">
    <name type="scientific">Schizaphis graminum</name>
    <name type="common">Green bug aphid</name>
    <dbReference type="NCBI Taxonomy" id="13262"/>
    <lineage>
        <taxon>Eukaryota</taxon>
        <taxon>Metazoa</taxon>
        <taxon>Ecdysozoa</taxon>
        <taxon>Arthropoda</taxon>
        <taxon>Hexapoda</taxon>
        <taxon>Insecta</taxon>
        <taxon>Pterygota</taxon>
        <taxon>Neoptera</taxon>
        <taxon>Paraneoptera</taxon>
        <taxon>Hemiptera</taxon>
        <taxon>Sternorrhyncha</taxon>
        <taxon>Aphidomorpha</taxon>
        <taxon>Aphidoidea</taxon>
        <taxon>Aphididae</taxon>
        <taxon>Aphidini</taxon>
        <taxon>Schizaphis</taxon>
    </lineage>
</organism>
<sequence length="116" mass="13475">MSFVLWLALVLTGCLVNVEAEAIDENYILPPETPEIDNSITEAPRSEHRKKKSQFSEIDALFKYINRTNEEFMRNSANGVMDYNSYLDSLRHAFIEYKKANMVETSTEHNFVSYGW</sequence>